<evidence type="ECO:0000313" key="2">
    <source>
        <dbReference type="EMBL" id="CDW79240.1"/>
    </source>
</evidence>
<feature type="region of interest" description="Disordered" evidence="1">
    <location>
        <begin position="144"/>
        <end position="169"/>
    </location>
</feature>
<keyword evidence="3" id="KW-1185">Reference proteome</keyword>
<sequence>MEQYRQTEVQTPRKIPSSSTDFRQSVTINQGDQQKTKSKFKLKRGGSKQLKQKKLLRAEQTKNESQINAATKAELNFKIPKESNEEKYKDSPFDKEAKFFLYSVPDFGFSDNTLYNELCSQNNNEDGKGSNWRFFYDMRVMKNKREDSKNSPGSNDFSGKNQKREKQQGVNWSLEIIRTNQDATFSGDVIQLNPKQKQTPNEIKLIEIKKIMNDMFDQFHSSQQSIQGIKELIRYRSNSMNNHVADYSTINSKIDHIWKLDFTQSQETIVEQNNGNAPPTQPQNHTHIHHQTHSHSHHHHHNYHHHY</sequence>
<proteinExistence type="predicted"/>
<dbReference type="AlphaFoldDB" id="A0A078AAE8"/>
<evidence type="ECO:0000313" key="3">
    <source>
        <dbReference type="Proteomes" id="UP000039865"/>
    </source>
</evidence>
<feature type="compositionally biased region" description="Basic residues" evidence="1">
    <location>
        <begin position="36"/>
        <end position="55"/>
    </location>
</feature>
<organism evidence="2 3">
    <name type="scientific">Stylonychia lemnae</name>
    <name type="common">Ciliate</name>
    <dbReference type="NCBI Taxonomy" id="5949"/>
    <lineage>
        <taxon>Eukaryota</taxon>
        <taxon>Sar</taxon>
        <taxon>Alveolata</taxon>
        <taxon>Ciliophora</taxon>
        <taxon>Intramacronucleata</taxon>
        <taxon>Spirotrichea</taxon>
        <taxon>Stichotrichia</taxon>
        <taxon>Sporadotrichida</taxon>
        <taxon>Oxytrichidae</taxon>
        <taxon>Stylonychinae</taxon>
        <taxon>Stylonychia</taxon>
    </lineage>
</organism>
<feature type="region of interest" description="Disordered" evidence="1">
    <location>
        <begin position="272"/>
        <end position="307"/>
    </location>
</feature>
<feature type="compositionally biased region" description="Polar residues" evidence="1">
    <location>
        <begin position="1"/>
        <end position="33"/>
    </location>
</feature>
<evidence type="ECO:0000256" key="1">
    <source>
        <dbReference type="SAM" id="MobiDB-lite"/>
    </source>
</evidence>
<gene>
    <name evidence="2" type="primary">Contig3829.g4095</name>
    <name evidence="2" type="ORF">STYLEM_8226</name>
</gene>
<feature type="region of interest" description="Disordered" evidence="1">
    <location>
        <begin position="1"/>
        <end position="67"/>
    </location>
</feature>
<dbReference type="Proteomes" id="UP000039865">
    <property type="component" value="Unassembled WGS sequence"/>
</dbReference>
<feature type="compositionally biased region" description="Basic residues" evidence="1">
    <location>
        <begin position="286"/>
        <end position="307"/>
    </location>
</feature>
<reference evidence="2 3" key="1">
    <citation type="submission" date="2014-06" db="EMBL/GenBank/DDBJ databases">
        <authorList>
            <person name="Swart Estienne"/>
        </authorList>
    </citation>
    <scope>NUCLEOTIDE SEQUENCE [LARGE SCALE GENOMIC DNA]</scope>
    <source>
        <strain evidence="2 3">130c</strain>
    </source>
</reference>
<accession>A0A078AAE8</accession>
<dbReference type="EMBL" id="CCKQ01007817">
    <property type="protein sequence ID" value="CDW79240.1"/>
    <property type="molecule type" value="Genomic_DNA"/>
</dbReference>
<dbReference type="InParanoid" id="A0A078AAE8"/>
<protein>
    <submittedName>
        <fullName evidence="2">Uncharacterized protein</fullName>
    </submittedName>
</protein>
<name>A0A078AAE8_STYLE</name>
<feature type="compositionally biased region" description="Polar residues" evidence="1">
    <location>
        <begin position="150"/>
        <end position="160"/>
    </location>
</feature>